<evidence type="ECO:0000259" key="8">
    <source>
        <dbReference type="Pfam" id="PF01385"/>
    </source>
</evidence>
<proteinExistence type="inferred from homology"/>
<gene>
    <name evidence="11" type="ORF">MPEAHAMD_5395</name>
</gene>
<dbReference type="GO" id="GO:0046872">
    <property type="term" value="F:metal ion binding"/>
    <property type="evidence" value="ECO:0007669"/>
    <property type="project" value="UniProtKB-KW"/>
</dbReference>
<feature type="domain" description="Transposase putative helix-turn-helix" evidence="10">
    <location>
        <begin position="1"/>
        <end position="45"/>
    </location>
</feature>
<evidence type="ECO:0000256" key="2">
    <source>
        <dbReference type="ARBA" id="ARBA00022578"/>
    </source>
</evidence>
<evidence type="ECO:0000313" key="11">
    <source>
        <dbReference type="EMBL" id="GJD65208.1"/>
    </source>
</evidence>
<dbReference type="NCBIfam" id="NF040570">
    <property type="entry name" value="guided_TnpB"/>
    <property type="match status" value="1"/>
</dbReference>
<dbReference type="AlphaFoldDB" id="A0AA37HG28"/>
<dbReference type="Pfam" id="PF12323">
    <property type="entry name" value="HTH_OrfB_IS605"/>
    <property type="match status" value="1"/>
</dbReference>
<feature type="domain" description="Cas12f1-like TNB" evidence="9">
    <location>
        <begin position="312"/>
        <end position="378"/>
    </location>
</feature>
<keyword evidence="6" id="KW-0233">DNA recombination</keyword>
<comment type="caution">
    <text evidence="11">The sequence shown here is derived from an EMBL/GenBank/DDBJ whole genome shotgun (WGS) entry which is preliminary data.</text>
</comment>
<evidence type="ECO:0000259" key="10">
    <source>
        <dbReference type="Pfam" id="PF12323"/>
    </source>
</evidence>
<keyword evidence="12" id="KW-1185">Reference proteome</keyword>
<dbReference type="Pfam" id="PF01385">
    <property type="entry name" value="OrfB_IS605"/>
    <property type="match status" value="1"/>
</dbReference>
<feature type="domain" description="Probable transposase IS891/IS1136/IS1341" evidence="8">
    <location>
        <begin position="172"/>
        <end position="285"/>
    </location>
</feature>
<organism evidence="11 12">
    <name type="scientific">Methylobacterium frigidaeris</name>
    <dbReference type="NCBI Taxonomy" id="2038277"/>
    <lineage>
        <taxon>Bacteria</taxon>
        <taxon>Pseudomonadati</taxon>
        <taxon>Pseudomonadota</taxon>
        <taxon>Alphaproteobacteria</taxon>
        <taxon>Hyphomicrobiales</taxon>
        <taxon>Methylobacteriaceae</taxon>
        <taxon>Methylobacterium</taxon>
    </lineage>
</organism>
<protein>
    <recommendedName>
        <fullName evidence="13">Transposase</fullName>
    </recommendedName>
</protein>
<dbReference type="GO" id="GO:0032196">
    <property type="term" value="P:transposition"/>
    <property type="evidence" value="ECO:0007669"/>
    <property type="project" value="UniProtKB-KW"/>
</dbReference>
<keyword evidence="3" id="KW-0479">Metal-binding</keyword>
<evidence type="ECO:0000259" key="9">
    <source>
        <dbReference type="Pfam" id="PF07282"/>
    </source>
</evidence>
<dbReference type="EMBL" id="BPQJ01000035">
    <property type="protein sequence ID" value="GJD65208.1"/>
    <property type="molecule type" value="Genomic_DNA"/>
</dbReference>
<evidence type="ECO:0000256" key="7">
    <source>
        <dbReference type="SAM" id="MobiDB-lite"/>
    </source>
</evidence>
<evidence type="ECO:0000256" key="6">
    <source>
        <dbReference type="ARBA" id="ARBA00023172"/>
    </source>
</evidence>
<dbReference type="Proteomes" id="UP001055286">
    <property type="component" value="Unassembled WGS sequence"/>
</dbReference>
<keyword evidence="5" id="KW-0238">DNA-binding</keyword>
<dbReference type="GO" id="GO:0006310">
    <property type="term" value="P:DNA recombination"/>
    <property type="evidence" value="ECO:0007669"/>
    <property type="project" value="UniProtKB-KW"/>
</dbReference>
<reference evidence="11" key="2">
    <citation type="submission" date="2021-08" db="EMBL/GenBank/DDBJ databases">
        <authorList>
            <person name="Tani A."/>
            <person name="Ola A."/>
            <person name="Ogura Y."/>
            <person name="Katsura K."/>
            <person name="Hayashi T."/>
        </authorList>
    </citation>
    <scope>NUCLEOTIDE SEQUENCE</scope>
    <source>
        <strain evidence="11">JCM 32048</strain>
    </source>
</reference>
<evidence type="ECO:0000256" key="1">
    <source>
        <dbReference type="ARBA" id="ARBA00008761"/>
    </source>
</evidence>
<dbReference type="GO" id="GO:0003677">
    <property type="term" value="F:DNA binding"/>
    <property type="evidence" value="ECO:0007669"/>
    <property type="project" value="UniProtKB-KW"/>
</dbReference>
<evidence type="ECO:0000313" key="12">
    <source>
        <dbReference type="Proteomes" id="UP001055286"/>
    </source>
</evidence>
<comment type="similarity">
    <text evidence="1">In the C-terminal section; belongs to the transposase 35 family.</text>
</comment>
<dbReference type="InterPro" id="IPR001959">
    <property type="entry name" value="Transposase"/>
</dbReference>
<feature type="region of interest" description="Disordered" evidence="7">
    <location>
        <begin position="382"/>
        <end position="437"/>
    </location>
</feature>
<evidence type="ECO:0008006" key="13">
    <source>
        <dbReference type="Google" id="ProtNLM"/>
    </source>
</evidence>
<reference evidence="11" key="1">
    <citation type="journal article" date="2016" name="Front. Microbiol.">
        <title>Genome Sequence of the Piezophilic, Mesophilic Sulfate-Reducing Bacterium Desulfovibrio indicus J2T.</title>
        <authorList>
            <person name="Cao J."/>
            <person name="Maignien L."/>
            <person name="Shao Z."/>
            <person name="Alain K."/>
            <person name="Jebbar M."/>
        </authorList>
    </citation>
    <scope>NUCLEOTIDE SEQUENCE</scope>
    <source>
        <strain evidence="11">JCM 32048</strain>
    </source>
</reference>
<name>A0AA37HG28_9HYPH</name>
<sequence length="470" mass="51546">MLISRGFRFRIYPSAEQAAAFQIFSGVVRLIYNIALEQRRDHYRNYLRSRGKCINFASQCQELTALRAEVPWIKAVPVNTQQQALRDLDQAYTNFFAGKAGYPSPRRKGANDTFRFPAIHCGSLRRINAKWSTIRLPKLGDIRVRTHRPLEGRALSITISAKAGKWYAAFGCEIDRPPLAGSDKPAVGIDRGVVKTLALSTGGTLSLDRERLKILDRRARKAQRALSRCQRGSQRRGKARARFAKVKAQAAAYRKDWLHKASHEIAERFGTVVLERLSITAMTRSAQGTVEAPGRNVLQKAGLNRAILDQGWRAFATAIAYKLAERGGNLLTVDPRRTSQTCAACGAVDPASRRSQSLFACTACGHEANADHNAARVILHRGQSAGVERGDGPAVKREAKGRKARKTSCSDEAQLSSVRSGGPTEQDGGSRACGEASIETGEKAVAVKSHAQLMPLTKAHSYRRAFDGRG</sequence>
<dbReference type="InterPro" id="IPR010095">
    <property type="entry name" value="Cas12f1-like_TNB"/>
</dbReference>
<keyword evidence="2" id="KW-0815">Transposition</keyword>
<dbReference type="InterPro" id="IPR021027">
    <property type="entry name" value="Transposase_put_HTH"/>
</dbReference>
<evidence type="ECO:0000256" key="5">
    <source>
        <dbReference type="ARBA" id="ARBA00023125"/>
    </source>
</evidence>
<feature type="compositionally biased region" description="Polar residues" evidence="7">
    <location>
        <begin position="410"/>
        <end position="419"/>
    </location>
</feature>
<evidence type="ECO:0000256" key="3">
    <source>
        <dbReference type="ARBA" id="ARBA00022723"/>
    </source>
</evidence>
<dbReference type="Pfam" id="PF07282">
    <property type="entry name" value="Cas12f1-like_TNB"/>
    <property type="match status" value="1"/>
</dbReference>
<keyword evidence="4" id="KW-0862">Zinc</keyword>
<dbReference type="RefSeq" id="WP_207767896.1">
    <property type="nucleotide sequence ID" value="NZ_BPQJ01000035.1"/>
</dbReference>
<feature type="compositionally biased region" description="Basic and acidic residues" evidence="7">
    <location>
        <begin position="388"/>
        <end position="398"/>
    </location>
</feature>
<accession>A0AA37HG28</accession>
<evidence type="ECO:0000256" key="4">
    <source>
        <dbReference type="ARBA" id="ARBA00022833"/>
    </source>
</evidence>